<feature type="compositionally biased region" description="Basic and acidic residues" evidence="9">
    <location>
        <begin position="20"/>
        <end position="32"/>
    </location>
</feature>
<dbReference type="InterPro" id="IPR000306">
    <property type="entry name" value="Znf_FYVE"/>
</dbReference>
<dbReference type="InterPro" id="IPR001849">
    <property type="entry name" value="PH_domain"/>
</dbReference>
<feature type="domain" description="DH" evidence="11">
    <location>
        <begin position="154"/>
        <end position="342"/>
    </location>
</feature>
<dbReference type="PANTHER" id="PTHR12673">
    <property type="entry name" value="FACIOGENITAL DYSPLASIA PROTEIN"/>
    <property type="match status" value="1"/>
</dbReference>
<reference evidence="13 14" key="1">
    <citation type="submission" date="2021-05" db="EMBL/GenBank/DDBJ databases">
        <authorList>
            <person name="Zahm M."/>
            <person name="Klopp C."/>
            <person name="Cabau C."/>
            <person name="Kuhl H."/>
            <person name="Suciu R."/>
            <person name="Ciorpac M."/>
            <person name="Holostenco D."/>
            <person name="Gessner J."/>
            <person name="Wuertz S."/>
            <person name="Hohne C."/>
            <person name="Stock M."/>
            <person name="Gislard M."/>
            <person name="Lluch J."/>
            <person name="Milhes M."/>
            <person name="Lampietro C."/>
            <person name="Lopez Roques C."/>
            <person name="Donnadieu C."/>
            <person name="Du K."/>
            <person name="Schartl M."/>
            <person name="Guiguen Y."/>
        </authorList>
    </citation>
    <scope>NUCLEOTIDE SEQUENCE [LARGE SCALE GENOMIC DNA]</scope>
    <source>
        <strain evidence="13">Hh-F2</strain>
        <tissue evidence="13">Blood</tissue>
    </source>
</reference>
<dbReference type="PANTHER" id="PTHR12673:SF82">
    <property type="entry name" value="FYVE, RHOGEF AND PH DOMAIN-CONTAINING PROTEIN 2"/>
    <property type="match status" value="1"/>
</dbReference>
<evidence type="ECO:0000256" key="1">
    <source>
        <dbReference type="ARBA" id="ARBA00004245"/>
    </source>
</evidence>
<feature type="domain" description="PH" evidence="10">
    <location>
        <begin position="596"/>
        <end position="693"/>
    </location>
</feature>
<evidence type="ECO:0000256" key="9">
    <source>
        <dbReference type="SAM" id="MobiDB-lite"/>
    </source>
</evidence>
<evidence type="ECO:0000259" key="11">
    <source>
        <dbReference type="PROSITE" id="PS50010"/>
    </source>
</evidence>
<dbReference type="SUPFAM" id="SSF48065">
    <property type="entry name" value="DBL homology domain (DH-domain)"/>
    <property type="match status" value="1"/>
</dbReference>
<evidence type="ECO:0000256" key="5">
    <source>
        <dbReference type="ARBA" id="ARBA00022771"/>
    </source>
</evidence>
<dbReference type="InterPro" id="IPR051092">
    <property type="entry name" value="FYVE_RhoGEF_PH"/>
</dbReference>
<dbReference type="Pfam" id="PF00621">
    <property type="entry name" value="RhoGEF"/>
    <property type="match status" value="1"/>
</dbReference>
<keyword evidence="5 8" id="KW-0863">Zinc-finger</keyword>
<feature type="domain" description="PH" evidence="10">
    <location>
        <begin position="371"/>
        <end position="470"/>
    </location>
</feature>
<evidence type="ECO:0000256" key="7">
    <source>
        <dbReference type="ARBA" id="ARBA00023212"/>
    </source>
</evidence>
<dbReference type="SUPFAM" id="SSF50729">
    <property type="entry name" value="PH domain-like"/>
    <property type="match status" value="2"/>
</dbReference>
<dbReference type="InterPro" id="IPR055251">
    <property type="entry name" value="SOS1_NGEF_PH"/>
</dbReference>
<gene>
    <name evidence="13" type="ORF">HHUSO_G30677</name>
</gene>
<dbReference type="InterPro" id="IPR035899">
    <property type="entry name" value="DBL_dom_sf"/>
</dbReference>
<evidence type="ECO:0000256" key="6">
    <source>
        <dbReference type="ARBA" id="ARBA00022833"/>
    </source>
</evidence>
<evidence type="ECO:0000256" key="3">
    <source>
        <dbReference type="ARBA" id="ARBA00022658"/>
    </source>
</evidence>
<keyword evidence="6" id="KW-0862">Zinc</keyword>
<evidence type="ECO:0000259" key="10">
    <source>
        <dbReference type="PROSITE" id="PS50003"/>
    </source>
</evidence>
<dbReference type="PROSITE" id="PS50003">
    <property type="entry name" value="PH_DOMAIN"/>
    <property type="match status" value="2"/>
</dbReference>
<dbReference type="InterPro" id="IPR000219">
    <property type="entry name" value="DH_dom"/>
</dbReference>
<dbReference type="Gene3D" id="3.30.40.10">
    <property type="entry name" value="Zinc/RING finger domain, C3HC4 (zinc finger)"/>
    <property type="match status" value="1"/>
</dbReference>
<evidence type="ECO:0000259" key="12">
    <source>
        <dbReference type="PROSITE" id="PS50178"/>
    </source>
</evidence>
<evidence type="ECO:0000313" key="13">
    <source>
        <dbReference type="EMBL" id="KAK6470462.1"/>
    </source>
</evidence>
<dbReference type="Pfam" id="PF01363">
    <property type="entry name" value="FYVE"/>
    <property type="match status" value="1"/>
</dbReference>
<feature type="domain" description="FYVE-type" evidence="12">
    <location>
        <begin position="510"/>
        <end position="570"/>
    </location>
</feature>
<evidence type="ECO:0000313" key="14">
    <source>
        <dbReference type="Proteomes" id="UP001369086"/>
    </source>
</evidence>
<comment type="caution">
    <text evidence="13">The sequence shown here is derived from an EMBL/GenBank/DDBJ whole genome shotgun (WGS) entry which is preliminary data.</text>
</comment>
<dbReference type="CDD" id="cd15741">
    <property type="entry name" value="FYVE_FGD1_2_4"/>
    <property type="match status" value="1"/>
</dbReference>
<dbReference type="Gene3D" id="1.20.900.10">
    <property type="entry name" value="Dbl homology (DH) domain"/>
    <property type="match status" value="1"/>
</dbReference>
<dbReference type="SMART" id="SM00233">
    <property type="entry name" value="PH"/>
    <property type="match status" value="2"/>
</dbReference>
<keyword evidence="7" id="KW-0206">Cytoskeleton</keyword>
<protein>
    <submittedName>
        <fullName evidence="13">FYVE protein</fullName>
    </submittedName>
</protein>
<evidence type="ECO:0000256" key="4">
    <source>
        <dbReference type="ARBA" id="ARBA00022723"/>
    </source>
</evidence>
<dbReference type="SMART" id="SM00325">
    <property type="entry name" value="RhoGEF"/>
    <property type="match status" value="1"/>
</dbReference>
<keyword evidence="4" id="KW-0479">Metal-binding</keyword>
<keyword evidence="2" id="KW-0963">Cytoplasm</keyword>
<feature type="region of interest" description="Disordered" evidence="9">
    <location>
        <begin position="1"/>
        <end position="106"/>
    </location>
</feature>
<proteinExistence type="predicted"/>
<dbReference type="InterPro" id="IPR011993">
    <property type="entry name" value="PH-like_dom_sf"/>
</dbReference>
<dbReference type="CDD" id="cd00160">
    <property type="entry name" value="RhoGEF"/>
    <property type="match status" value="1"/>
</dbReference>
<evidence type="ECO:0000256" key="2">
    <source>
        <dbReference type="ARBA" id="ARBA00022490"/>
    </source>
</evidence>
<dbReference type="SMART" id="SM00064">
    <property type="entry name" value="FYVE"/>
    <property type="match status" value="1"/>
</dbReference>
<dbReference type="InterPro" id="IPR013083">
    <property type="entry name" value="Znf_RING/FYVE/PHD"/>
</dbReference>
<dbReference type="EMBL" id="JAHFZB010000035">
    <property type="protein sequence ID" value="KAK6470462.1"/>
    <property type="molecule type" value="Genomic_DNA"/>
</dbReference>
<dbReference type="InterPro" id="IPR017455">
    <property type="entry name" value="Znf_FYVE-rel"/>
</dbReference>
<comment type="subcellular location">
    <subcellularLocation>
        <location evidence="1">Cytoplasm</location>
        <location evidence="1">Cytoskeleton</location>
    </subcellularLocation>
</comment>
<sequence length="702" mass="81713">MEKEDPRNRMTVFDMVSKFEGGRSRTDEDQRKLAKPRALMPPGARLEAPRPADPEHWPQREQDRETPQRKHGEDSRGPRHSPLPARKDCEPPGSKEPPGASRDFTWKRMHSFRKRHSTQRLIRREVKSTLEGPEEEEEETVKEEKKVKETVEEKLFKIAKELLDTEKAYVSRLHLLDQVFYAELLKEARSGSSFPEDIVKQIFSNISSVFQFHQQFFLPELQRRMDDWGSNPRIGDILQKVAPFLKMYGQYVCCFDRAMDLITTWMEKSPRFEEIVLDIQKREACGNLTLQHHMLEPVQRVPRYEMLLKDYLKKLPPGSPDRADSEKALEIIFEAAKHSNAAIADMERLEKLWEVYEMLGMEEEMVDPSNKLIKEGPILKISFRSASRKERHIFLFNNMLLYCVPKFSLVGVRFFIRTRLDMDGMQVKDLNDVEFPHAFLVSGKLRTLELQARSQEEMQSWIQACQQAIDQNEKKTESFKAATSNLAQDLQQVTVARQELGKRAPQLIRDKLVSMCMRCKEPFNAFIRRRHHCRACGYVVCWKCSDYKAALEYDENRLNRVCFECSSILEGQTGSRDREDKKRGILEKEAAEVSGRSLMCSFLQVLEKNGRVGSRGWFVIPRDEPMILYMYAAPQDVKAQSTIPLLGYQVKELLPGDNRCAFQLTQSKQTLSFLAESEEQRERWAEIINQVANGENQWSLDD</sequence>
<evidence type="ECO:0000256" key="8">
    <source>
        <dbReference type="PROSITE-ProRule" id="PRU00091"/>
    </source>
</evidence>
<dbReference type="Gene3D" id="2.30.29.30">
    <property type="entry name" value="Pleckstrin-homology domain (PH domain)/Phosphotyrosine-binding domain (PTB)"/>
    <property type="match status" value="2"/>
</dbReference>
<name>A0ABR0YCV5_HUSHU</name>
<dbReference type="Pfam" id="PF22697">
    <property type="entry name" value="SOS1_NGEF_PH"/>
    <property type="match status" value="1"/>
</dbReference>
<keyword evidence="3" id="KW-0344">Guanine-nucleotide releasing factor</keyword>
<organism evidence="13 14">
    <name type="scientific">Huso huso</name>
    <name type="common">Beluga</name>
    <name type="synonym">Acipenser huso</name>
    <dbReference type="NCBI Taxonomy" id="61971"/>
    <lineage>
        <taxon>Eukaryota</taxon>
        <taxon>Metazoa</taxon>
        <taxon>Chordata</taxon>
        <taxon>Craniata</taxon>
        <taxon>Vertebrata</taxon>
        <taxon>Euteleostomi</taxon>
        <taxon>Actinopterygii</taxon>
        <taxon>Chondrostei</taxon>
        <taxon>Acipenseriformes</taxon>
        <taxon>Acipenseridae</taxon>
        <taxon>Huso</taxon>
    </lineage>
</organism>
<dbReference type="PROSITE" id="PS50010">
    <property type="entry name" value="DH_2"/>
    <property type="match status" value="1"/>
</dbReference>
<accession>A0ABR0YCV5</accession>
<feature type="compositionally biased region" description="Basic and acidic residues" evidence="9">
    <location>
        <begin position="47"/>
        <end position="77"/>
    </location>
</feature>
<dbReference type="Proteomes" id="UP001369086">
    <property type="component" value="Unassembled WGS sequence"/>
</dbReference>
<dbReference type="PROSITE" id="PS50178">
    <property type="entry name" value="ZF_FYVE"/>
    <property type="match status" value="1"/>
</dbReference>
<keyword evidence="14" id="KW-1185">Reference proteome</keyword>
<dbReference type="Pfam" id="PF00169">
    <property type="entry name" value="PH"/>
    <property type="match status" value="1"/>
</dbReference>